<name>I0Z547_COCSC</name>
<sequence length="134" mass="13983">MSKTWAASDITSVFGKVAVVTGSTSGLGFAAAKELARHGAHVVLTSKTHEKGSRAVADLKKAVSNASVEFLQLDLSSFGSIRSFVQSFLAKGLSLHILINNAGVFCCPHSKTAEGFEVCKLPCTHTLSACTTLA</sequence>
<evidence type="ECO:0000256" key="1">
    <source>
        <dbReference type="ARBA" id="ARBA00006484"/>
    </source>
</evidence>
<dbReference type="AlphaFoldDB" id="I0Z547"/>
<evidence type="ECO:0000256" key="2">
    <source>
        <dbReference type="ARBA" id="ARBA00023002"/>
    </source>
</evidence>
<keyword evidence="4" id="KW-1185">Reference proteome</keyword>
<comment type="similarity">
    <text evidence="1">Belongs to the short-chain dehydrogenases/reductases (SDR) family.</text>
</comment>
<dbReference type="InterPro" id="IPR002347">
    <property type="entry name" value="SDR_fam"/>
</dbReference>
<dbReference type="eggNOG" id="KOG1208">
    <property type="taxonomic scope" value="Eukaryota"/>
</dbReference>
<protein>
    <submittedName>
        <fullName evidence="3">NAD(P)-binding protein</fullName>
    </submittedName>
</protein>
<dbReference type="GeneID" id="17043770"/>
<dbReference type="GO" id="GO:0016491">
    <property type="term" value="F:oxidoreductase activity"/>
    <property type="evidence" value="ECO:0007669"/>
    <property type="project" value="UniProtKB-KW"/>
</dbReference>
<dbReference type="InterPro" id="IPR036291">
    <property type="entry name" value="NAD(P)-bd_dom_sf"/>
</dbReference>
<dbReference type="PANTHER" id="PTHR24320:SF148">
    <property type="entry name" value="NAD(P)-BINDING ROSSMANN-FOLD SUPERFAMILY PROTEIN"/>
    <property type="match status" value="1"/>
</dbReference>
<evidence type="ECO:0000313" key="3">
    <source>
        <dbReference type="EMBL" id="EIE25766.1"/>
    </source>
</evidence>
<comment type="caution">
    <text evidence="3">The sequence shown here is derived from an EMBL/GenBank/DDBJ whole genome shotgun (WGS) entry which is preliminary data.</text>
</comment>
<dbReference type="RefSeq" id="XP_005650310.1">
    <property type="nucleotide sequence ID" value="XM_005650253.1"/>
</dbReference>
<evidence type="ECO:0000313" key="4">
    <source>
        <dbReference type="Proteomes" id="UP000007264"/>
    </source>
</evidence>
<organism evidence="3 4">
    <name type="scientific">Coccomyxa subellipsoidea (strain C-169)</name>
    <name type="common">Green microalga</name>
    <dbReference type="NCBI Taxonomy" id="574566"/>
    <lineage>
        <taxon>Eukaryota</taxon>
        <taxon>Viridiplantae</taxon>
        <taxon>Chlorophyta</taxon>
        <taxon>core chlorophytes</taxon>
        <taxon>Trebouxiophyceae</taxon>
        <taxon>Trebouxiophyceae incertae sedis</taxon>
        <taxon>Coccomyxaceae</taxon>
        <taxon>Coccomyxa</taxon>
        <taxon>Coccomyxa subellipsoidea</taxon>
    </lineage>
</organism>
<reference evidence="3 4" key="1">
    <citation type="journal article" date="2012" name="Genome Biol.">
        <title>The genome of the polar eukaryotic microalga coccomyxa subellipsoidea reveals traits of cold adaptation.</title>
        <authorList>
            <person name="Blanc G."/>
            <person name="Agarkova I."/>
            <person name="Grimwood J."/>
            <person name="Kuo A."/>
            <person name="Brueggeman A."/>
            <person name="Dunigan D."/>
            <person name="Gurnon J."/>
            <person name="Ladunga I."/>
            <person name="Lindquist E."/>
            <person name="Lucas S."/>
            <person name="Pangilinan J."/>
            <person name="Proschold T."/>
            <person name="Salamov A."/>
            <person name="Schmutz J."/>
            <person name="Weeks D."/>
            <person name="Yamada T."/>
            <person name="Claverie J.M."/>
            <person name="Grigoriev I."/>
            <person name="Van Etten J."/>
            <person name="Lomsadze A."/>
            <person name="Borodovsky M."/>
        </authorList>
    </citation>
    <scope>NUCLEOTIDE SEQUENCE [LARGE SCALE GENOMIC DNA]</scope>
    <source>
        <strain evidence="3 4">C-169</strain>
    </source>
</reference>
<dbReference type="Gene3D" id="3.40.50.720">
    <property type="entry name" value="NAD(P)-binding Rossmann-like Domain"/>
    <property type="match status" value="1"/>
</dbReference>
<keyword evidence="2" id="KW-0560">Oxidoreductase</keyword>
<accession>I0Z547</accession>
<gene>
    <name evidence="3" type="ORF">COCSUDRAFT_52566</name>
</gene>
<dbReference type="KEGG" id="csl:COCSUDRAFT_52566"/>
<dbReference type="SUPFAM" id="SSF51735">
    <property type="entry name" value="NAD(P)-binding Rossmann-fold domains"/>
    <property type="match status" value="1"/>
</dbReference>
<dbReference type="PANTHER" id="PTHR24320">
    <property type="entry name" value="RETINOL DEHYDROGENASE"/>
    <property type="match status" value="1"/>
</dbReference>
<dbReference type="EMBL" id="AGSI01000003">
    <property type="protein sequence ID" value="EIE25766.1"/>
    <property type="molecule type" value="Genomic_DNA"/>
</dbReference>
<dbReference type="OrthoDB" id="511868at2759"/>
<dbReference type="PRINTS" id="PR00081">
    <property type="entry name" value="GDHRDH"/>
</dbReference>
<dbReference type="Pfam" id="PF00106">
    <property type="entry name" value="adh_short"/>
    <property type="match status" value="1"/>
</dbReference>
<proteinExistence type="inferred from homology"/>
<dbReference type="Proteomes" id="UP000007264">
    <property type="component" value="Unassembled WGS sequence"/>
</dbReference>